<name>A0ABN9C9V4_9NEOB</name>
<proteinExistence type="predicted"/>
<feature type="domain" description="Transglutaminase C-terminal" evidence="1">
    <location>
        <begin position="135"/>
        <end position="232"/>
    </location>
</feature>
<sequence length="234" mass="25309">MAVRESAFAATAADEAAPVKPSFSGSFKKAPETQVGQDLPLTLTLKNTVSDPQKIETKMTATAIIYNSKPVKSFLTETHSVSLGPNEEKSIEMNLPYVTYRDAITADNMIQVVAVCTDANGGNLLVQIVITLKNPALLLRAIDEIKLNKMCRVDAIFTNPIKEVVPNSVLIVEGSGLLRDQVIVNVPSLNPNQRATIQIEVCPHRLGDRSLLADFSSKLFQNAKGFQTLSVASS</sequence>
<dbReference type="InterPro" id="IPR008958">
    <property type="entry name" value="Transglutaminase_C"/>
</dbReference>
<dbReference type="Proteomes" id="UP001162483">
    <property type="component" value="Unassembled WGS sequence"/>
</dbReference>
<dbReference type="InterPro" id="IPR050779">
    <property type="entry name" value="Transglutaminase"/>
</dbReference>
<dbReference type="SUPFAM" id="SSF49309">
    <property type="entry name" value="Transglutaminase, two C-terminal domains"/>
    <property type="match status" value="2"/>
</dbReference>
<evidence type="ECO:0000313" key="2">
    <source>
        <dbReference type="EMBL" id="CAI9556372.1"/>
    </source>
</evidence>
<accession>A0ABN9C9V4</accession>
<dbReference type="Gene3D" id="2.60.40.10">
    <property type="entry name" value="Immunoglobulins"/>
    <property type="match status" value="2"/>
</dbReference>
<dbReference type="EMBL" id="CATNWA010008516">
    <property type="protein sequence ID" value="CAI9556372.1"/>
    <property type="molecule type" value="Genomic_DNA"/>
</dbReference>
<evidence type="ECO:0000313" key="3">
    <source>
        <dbReference type="Proteomes" id="UP001162483"/>
    </source>
</evidence>
<protein>
    <recommendedName>
        <fullName evidence="1">Transglutaminase C-terminal domain-containing protein</fullName>
    </recommendedName>
</protein>
<keyword evidence="3" id="KW-1185">Reference proteome</keyword>
<evidence type="ECO:0000259" key="1">
    <source>
        <dbReference type="Pfam" id="PF00927"/>
    </source>
</evidence>
<dbReference type="Pfam" id="PF00927">
    <property type="entry name" value="Transglut_C"/>
    <property type="match status" value="2"/>
</dbReference>
<dbReference type="PANTHER" id="PTHR11590:SF82">
    <property type="entry name" value="PROTEIN-GLUTAMINE GAMMA-GLUTAMYLTRANSFERASE E"/>
    <property type="match status" value="1"/>
</dbReference>
<gene>
    <name evidence="2" type="ORF">SPARVUS_LOCUS4538541</name>
</gene>
<dbReference type="PANTHER" id="PTHR11590">
    <property type="entry name" value="PROTEIN-GLUTAMINE GAMMA-GLUTAMYLTRANSFERASE"/>
    <property type="match status" value="1"/>
</dbReference>
<feature type="domain" description="Transglutaminase C-terminal" evidence="1">
    <location>
        <begin position="32"/>
        <end position="114"/>
    </location>
</feature>
<dbReference type="InterPro" id="IPR013783">
    <property type="entry name" value="Ig-like_fold"/>
</dbReference>
<organism evidence="2 3">
    <name type="scientific">Staurois parvus</name>
    <dbReference type="NCBI Taxonomy" id="386267"/>
    <lineage>
        <taxon>Eukaryota</taxon>
        <taxon>Metazoa</taxon>
        <taxon>Chordata</taxon>
        <taxon>Craniata</taxon>
        <taxon>Vertebrata</taxon>
        <taxon>Euteleostomi</taxon>
        <taxon>Amphibia</taxon>
        <taxon>Batrachia</taxon>
        <taxon>Anura</taxon>
        <taxon>Neobatrachia</taxon>
        <taxon>Ranoidea</taxon>
        <taxon>Ranidae</taxon>
        <taxon>Staurois</taxon>
    </lineage>
</organism>
<comment type="caution">
    <text evidence="2">The sequence shown here is derived from an EMBL/GenBank/DDBJ whole genome shotgun (WGS) entry which is preliminary data.</text>
</comment>
<reference evidence="2" key="1">
    <citation type="submission" date="2023-05" db="EMBL/GenBank/DDBJ databases">
        <authorList>
            <person name="Stuckert A."/>
        </authorList>
    </citation>
    <scope>NUCLEOTIDE SEQUENCE</scope>
</reference>
<dbReference type="InterPro" id="IPR036238">
    <property type="entry name" value="Transglutaminase_C_sf"/>
</dbReference>